<dbReference type="PANTHER" id="PTHR11601">
    <property type="entry name" value="CYSTEINE DESULFURYLASE FAMILY MEMBER"/>
    <property type="match status" value="1"/>
</dbReference>
<dbReference type="Gene3D" id="3.90.1150.10">
    <property type="entry name" value="Aspartate Aminotransferase, domain 1"/>
    <property type="match status" value="1"/>
</dbReference>
<dbReference type="InterPro" id="IPR020578">
    <property type="entry name" value="Aminotrans_V_PyrdxlP_BS"/>
</dbReference>
<keyword evidence="10" id="KW-1185">Reference proteome</keyword>
<dbReference type="GO" id="GO:0046872">
    <property type="term" value="F:metal ion binding"/>
    <property type="evidence" value="ECO:0007669"/>
    <property type="project" value="UniProtKB-KW"/>
</dbReference>
<dbReference type="AlphaFoldDB" id="A0A0R1IZE7"/>
<evidence type="ECO:0000256" key="4">
    <source>
        <dbReference type="ARBA" id="ARBA00022898"/>
    </source>
</evidence>
<dbReference type="FunFam" id="3.40.640.10:FF:000084">
    <property type="entry name" value="IscS-like cysteine desulfurase"/>
    <property type="match status" value="1"/>
</dbReference>
<evidence type="ECO:0000259" key="8">
    <source>
        <dbReference type="Pfam" id="PF00266"/>
    </source>
</evidence>
<evidence type="ECO:0000256" key="2">
    <source>
        <dbReference type="ARBA" id="ARBA00006490"/>
    </source>
</evidence>
<protein>
    <submittedName>
        <fullName evidence="9">Cysteine desulfurase</fullName>
    </submittedName>
</protein>
<keyword evidence="5" id="KW-0408">Iron</keyword>
<comment type="caution">
    <text evidence="9">The sequence shown here is derived from an EMBL/GenBank/DDBJ whole genome shotgun (WGS) entry which is preliminary data.</text>
</comment>
<dbReference type="Proteomes" id="UP000050929">
    <property type="component" value="Unassembled WGS sequence"/>
</dbReference>
<dbReference type="PROSITE" id="PS00595">
    <property type="entry name" value="AA_TRANSFER_CLASS_5"/>
    <property type="match status" value="1"/>
</dbReference>
<keyword evidence="6" id="KW-0411">Iron-sulfur</keyword>
<keyword evidence="4" id="KW-0663">Pyridoxal phosphate</keyword>
<evidence type="ECO:0000256" key="6">
    <source>
        <dbReference type="ARBA" id="ARBA00023014"/>
    </source>
</evidence>
<dbReference type="InterPro" id="IPR015421">
    <property type="entry name" value="PyrdxlP-dep_Trfase_major"/>
</dbReference>
<comment type="cofactor">
    <cofactor evidence="1 7">
        <name>pyridoxal 5'-phosphate</name>
        <dbReference type="ChEBI" id="CHEBI:597326"/>
    </cofactor>
</comment>
<feature type="domain" description="Aminotransferase class V" evidence="8">
    <location>
        <begin position="6"/>
        <end position="370"/>
    </location>
</feature>
<dbReference type="PANTHER" id="PTHR11601:SF50">
    <property type="entry name" value="CYSTEINE DESULFURASE ISCS 2-RELATED"/>
    <property type="match status" value="1"/>
</dbReference>
<evidence type="ECO:0000256" key="3">
    <source>
        <dbReference type="ARBA" id="ARBA00022723"/>
    </source>
</evidence>
<organism evidence="9 10">
    <name type="scientific">Companilactobacillus tucceti DSM 20183</name>
    <dbReference type="NCBI Taxonomy" id="1423811"/>
    <lineage>
        <taxon>Bacteria</taxon>
        <taxon>Bacillati</taxon>
        <taxon>Bacillota</taxon>
        <taxon>Bacilli</taxon>
        <taxon>Lactobacillales</taxon>
        <taxon>Lactobacillaceae</taxon>
        <taxon>Companilactobacillus</taxon>
    </lineage>
</organism>
<dbReference type="GO" id="GO:0051536">
    <property type="term" value="F:iron-sulfur cluster binding"/>
    <property type="evidence" value="ECO:0007669"/>
    <property type="project" value="UniProtKB-KW"/>
</dbReference>
<gene>
    <name evidence="9" type="ORF">FC72_GL000285</name>
</gene>
<dbReference type="PIRSF" id="PIRSF005572">
    <property type="entry name" value="NifS"/>
    <property type="match status" value="1"/>
</dbReference>
<evidence type="ECO:0000313" key="10">
    <source>
        <dbReference type="Proteomes" id="UP000050929"/>
    </source>
</evidence>
<dbReference type="PATRIC" id="fig|1423811.3.peg.285"/>
<dbReference type="Gene3D" id="3.40.640.10">
    <property type="entry name" value="Type I PLP-dependent aspartate aminotransferase-like (Major domain)"/>
    <property type="match status" value="1"/>
</dbReference>
<proteinExistence type="inferred from homology"/>
<dbReference type="GO" id="GO:0031071">
    <property type="term" value="F:cysteine desulfurase activity"/>
    <property type="evidence" value="ECO:0007669"/>
    <property type="project" value="UniProtKB-ARBA"/>
</dbReference>
<dbReference type="InterPro" id="IPR015424">
    <property type="entry name" value="PyrdxlP-dep_Trfase"/>
</dbReference>
<evidence type="ECO:0000256" key="5">
    <source>
        <dbReference type="ARBA" id="ARBA00023004"/>
    </source>
</evidence>
<accession>A0A0R1IZE7</accession>
<evidence type="ECO:0000256" key="7">
    <source>
        <dbReference type="RuleBase" id="RU004504"/>
    </source>
</evidence>
<reference evidence="9 10" key="1">
    <citation type="journal article" date="2015" name="Genome Announc.">
        <title>Expanding the biotechnology potential of lactobacilli through comparative genomics of 213 strains and associated genera.</title>
        <authorList>
            <person name="Sun Z."/>
            <person name="Harris H.M."/>
            <person name="McCann A."/>
            <person name="Guo C."/>
            <person name="Argimon S."/>
            <person name="Zhang W."/>
            <person name="Yang X."/>
            <person name="Jeffery I.B."/>
            <person name="Cooney J.C."/>
            <person name="Kagawa T.F."/>
            <person name="Liu W."/>
            <person name="Song Y."/>
            <person name="Salvetti E."/>
            <person name="Wrobel A."/>
            <person name="Rasinkangas P."/>
            <person name="Parkhill J."/>
            <person name="Rea M.C."/>
            <person name="O'Sullivan O."/>
            <person name="Ritari J."/>
            <person name="Douillard F.P."/>
            <person name="Paul Ross R."/>
            <person name="Yang R."/>
            <person name="Briner A.E."/>
            <person name="Felis G.E."/>
            <person name="de Vos W.M."/>
            <person name="Barrangou R."/>
            <person name="Klaenhammer T.R."/>
            <person name="Caufield P.W."/>
            <person name="Cui Y."/>
            <person name="Zhang H."/>
            <person name="O'Toole P.W."/>
        </authorList>
    </citation>
    <scope>NUCLEOTIDE SEQUENCE [LARGE SCALE GENOMIC DNA]</scope>
    <source>
        <strain evidence="9 10">DSM 20183</strain>
    </source>
</reference>
<dbReference type="STRING" id="1423811.FC72_GL000285"/>
<evidence type="ECO:0000313" key="9">
    <source>
        <dbReference type="EMBL" id="KRK64560.1"/>
    </source>
</evidence>
<evidence type="ECO:0000256" key="1">
    <source>
        <dbReference type="ARBA" id="ARBA00001933"/>
    </source>
</evidence>
<name>A0A0R1IZE7_9LACO</name>
<keyword evidence="3" id="KW-0479">Metal-binding</keyword>
<comment type="similarity">
    <text evidence="2">Belongs to the class-V pyridoxal-phosphate-dependent aminotransferase family. NifS/IscS subfamily.</text>
</comment>
<dbReference type="InterPro" id="IPR000192">
    <property type="entry name" value="Aminotrans_V_dom"/>
</dbReference>
<sequence>MGKNMIYFDNSATTKIEESVLQTYNAASLNYFGNPSSLHKLGLKAYELLETSRKQIAQLMGFKPYEVVFTSGGTEGNNWIIKGTAFKKREFGKHIITTSIEHPSVMNSMHQLEELGYEVTYLPVDKTGHVSASDLKDAIRDDTILVSTMAVNNEIGSIQPIHEMARVLDDYPNISYHVDGTQAIGKNIDDKFIDSRVDFYTFSGHKFHAPRGIGFIYMKSGKQLEPLMAGGGQEKNLRSGTENTPAIAAMAKALRLLKDNEAQKAEKMLKLKSELINHIEGLSNTHVFSKISDDFAPHIICFTIDGVRGETVVHTFEDRDIYISTTSACSSKKGLESSTLKAMSTPEKVATSAFRVSLDENNTEAEMKKFIKNLDQIHDHFQILN</sequence>
<dbReference type="Pfam" id="PF00266">
    <property type="entry name" value="Aminotran_5"/>
    <property type="match status" value="1"/>
</dbReference>
<dbReference type="Gene3D" id="1.10.260.50">
    <property type="match status" value="1"/>
</dbReference>
<dbReference type="InterPro" id="IPR015422">
    <property type="entry name" value="PyrdxlP-dep_Trfase_small"/>
</dbReference>
<dbReference type="InterPro" id="IPR016454">
    <property type="entry name" value="Cysteine_dSase"/>
</dbReference>
<dbReference type="EMBL" id="AZDG01000010">
    <property type="protein sequence ID" value="KRK64560.1"/>
    <property type="molecule type" value="Genomic_DNA"/>
</dbReference>
<dbReference type="SUPFAM" id="SSF53383">
    <property type="entry name" value="PLP-dependent transferases"/>
    <property type="match status" value="1"/>
</dbReference>